<dbReference type="EMBL" id="APND01000002">
    <property type="protein sequence ID" value="MES1929461.1"/>
    <property type="molecule type" value="Genomic_DNA"/>
</dbReference>
<proteinExistence type="predicted"/>
<dbReference type="Pfam" id="PF00724">
    <property type="entry name" value="Oxidored_FMN"/>
    <property type="match status" value="1"/>
</dbReference>
<gene>
    <name evidence="5" type="ORF">SADO_09392</name>
</gene>
<evidence type="ECO:0000313" key="6">
    <source>
        <dbReference type="Proteomes" id="UP001460888"/>
    </source>
</evidence>
<dbReference type="RefSeq" id="WP_353110947.1">
    <property type="nucleotide sequence ID" value="NZ_APND01000002.1"/>
</dbReference>
<dbReference type="InterPro" id="IPR051799">
    <property type="entry name" value="NADH_flavin_oxidoreductase"/>
</dbReference>
<dbReference type="Gene3D" id="3.20.20.70">
    <property type="entry name" value="Aldolase class I"/>
    <property type="match status" value="1"/>
</dbReference>
<evidence type="ECO:0000256" key="2">
    <source>
        <dbReference type="ARBA" id="ARBA00023002"/>
    </source>
</evidence>
<reference evidence="5 6" key="1">
    <citation type="submission" date="2013-03" db="EMBL/GenBank/DDBJ databases">
        <title>Salinisphaera dokdonensis CL-ES53 Genome Sequencing.</title>
        <authorList>
            <person name="Li C."/>
            <person name="Lai Q."/>
            <person name="Shao Z."/>
        </authorList>
    </citation>
    <scope>NUCLEOTIDE SEQUENCE [LARGE SCALE GENOMIC DNA]</scope>
    <source>
        <strain evidence="5 6">CL-ES53</strain>
    </source>
</reference>
<dbReference type="PANTHER" id="PTHR43656">
    <property type="entry name" value="BINDING OXIDOREDUCTASE, PUTATIVE (AFU_ORTHOLOGUE AFUA_2G08260)-RELATED"/>
    <property type="match status" value="1"/>
</dbReference>
<keyword evidence="1" id="KW-0285">Flavoprotein</keyword>
<protein>
    <submittedName>
        <fullName evidence="5">Oxidoreductase FAD/FMN-binding protein</fullName>
    </submittedName>
</protein>
<evidence type="ECO:0000313" key="5">
    <source>
        <dbReference type="EMBL" id="MES1929461.1"/>
    </source>
</evidence>
<evidence type="ECO:0000256" key="3">
    <source>
        <dbReference type="SAM" id="MobiDB-lite"/>
    </source>
</evidence>
<keyword evidence="6" id="KW-1185">Reference proteome</keyword>
<feature type="domain" description="NADH:flavin oxidoreductase/NADH oxidase N-terminal" evidence="4">
    <location>
        <begin position="21"/>
        <end position="361"/>
    </location>
</feature>
<feature type="region of interest" description="Disordered" evidence="3">
    <location>
        <begin position="277"/>
        <end position="296"/>
    </location>
</feature>
<dbReference type="PANTHER" id="PTHR43656:SF2">
    <property type="entry name" value="BINDING OXIDOREDUCTASE, PUTATIVE (AFU_ORTHOLOGUE AFUA_2G08260)-RELATED"/>
    <property type="match status" value="1"/>
</dbReference>
<dbReference type="InterPro" id="IPR001155">
    <property type="entry name" value="OxRdtase_FMN_N"/>
</dbReference>
<organism evidence="5 6">
    <name type="scientific">Salinisphaera dokdonensis CL-ES53</name>
    <dbReference type="NCBI Taxonomy" id="1304272"/>
    <lineage>
        <taxon>Bacteria</taxon>
        <taxon>Pseudomonadati</taxon>
        <taxon>Pseudomonadota</taxon>
        <taxon>Gammaproteobacteria</taxon>
        <taxon>Salinisphaerales</taxon>
        <taxon>Salinisphaeraceae</taxon>
        <taxon>Salinisphaera</taxon>
    </lineage>
</organism>
<comment type="caution">
    <text evidence="5">The sequence shown here is derived from an EMBL/GenBank/DDBJ whole genome shotgun (WGS) entry which is preliminary data.</text>
</comment>
<dbReference type="SUPFAM" id="SSF51395">
    <property type="entry name" value="FMN-linked oxidoreductases"/>
    <property type="match status" value="1"/>
</dbReference>
<keyword evidence="2" id="KW-0560">Oxidoreductase</keyword>
<dbReference type="CDD" id="cd04733">
    <property type="entry name" value="OYE_like_2_FMN"/>
    <property type="match status" value="1"/>
</dbReference>
<dbReference type="Proteomes" id="UP001460888">
    <property type="component" value="Unassembled WGS sequence"/>
</dbReference>
<evidence type="ECO:0000256" key="1">
    <source>
        <dbReference type="ARBA" id="ARBA00022630"/>
    </source>
</evidence>
<sequence>MATNDNNALASVDASLDSLREPLTLPCGQTLPNRIAKAAMTEGLSDAGMNPTPALETLYRRWSHGGAGLLITGNVQIDRWDLERPGNVVIDGAADPRALSRWAAASKEGGNRVWMQLSHAGRQAPLYCTPRPVAPSAVGLKLLGAYRTPRALTRQGIESVVERFVHAATVARDAGFDGVQVHGAHGYLLSEFLSPVTNRRSDDYGGSLENRARLLLEVVRAVRAAVGPEFAVGVKLNSADFQKGGFTNEECLQVVRWLSECDIDLLEISGGSYEQPRLLGHSGDESQAEDDRRESTKRREAYFMEYAALIRKAATMPLMVTGGFRSGAAMVEALASGDTDVIGLGRPLCVDPAFVNRLFEQTTERAEDPGADLAYGGGKLGPRSSISALRFINIFSQMGWYYMQLMRMGRGAEPDWNMPLWKGLFGHVKAELSTAWRIRSFQKKAKTLDAE</sequence>
<dbReference type="InterPro" id="IPR013785">
    <property type="entry name" value="Aldolase_TIM"/>
</dbReference>
<evidence type="ECO:0000259" key="4">
    <source>
        <dbReference type="Pfam" id="PF00724"/>
    </source>
</evidence>
<name>A0ABV2B0N6_9GAMM</name>
<accession>A0ABV2B0N6</accession>